<dbReference type="PROSITE" id="PS51386">
    <property type="entry name" value="RINT1_TIP20"/>
    <property type="match status" value="1"/>
</dbReference>
<dbReference type="Pfam" id="PF04437">
    <property type="entry name" value="RINT1_TIP1"/>
    <property type="match status" value="1"/>
</dbReference>
<dbReference type="OrthoDB" id="2189254at2759"/>
<sequence>MEPWVVHEIPPHLLQYLDENFKTEEDLRRAPTLAIELKKSCINLDRNLMNMQKNLSSLAASWISLTNGATSDLHHLDIKLQNFHLRTSQDGRGKVGLKKIRKMLCEELPLLAKEVRRIETVRFYAETTLQLEALVGDLEDAVFSIMNRNTFQANLSHTSRPTECRLGQLKEKQLVAVKVVSNIEDILVSISRSQPQWDRLLNSVDMRVDKALSVLRPQALTDHRILLSSIGWPPPLLTSEPESENSSGLPNPLVLMQGDKKDRYCESFLSVSALQHIHAKREKRKMNILEQKVDNSIDLWTIDALVSPIASRVEHHFSKWLEQPKFMFALVYRLTRDFVQGVDDVLQPLIDKARLVGYSAKEAWVSAMVKMLAGYLSTRKFSVLAERYKDKDSKPEVTSSWLHLMDLLVAFDKKMQSLASLGTSHFQENLRVSMLSIFCDRPDWLRIWARIELKDAWKKLKVDLKEERAWMIDSKAKYEFYTAEEPEPFLLSTRQDHKAPLIVEAAVKITWAMIERSRSLPNILIRIQFIRLSADRFLWKFLNLLFQHYKEAQLRSSYIENETLLSVCASINAARYCESVLRDLSVDVDFLEMSIAEKDSHIEADGLNDRSGFFVEQIKSLVELETDWLMDIISDLLQQFNTLTLEYVQNKAKWGQEQEFIGTKSIMGTGNLTVSVEFIEALESLRSRLGVLREFLNSKDFLDLWRSVADGLDLFIFRSILMNNVRFTIQGAGQFATDMQALYLVFRPFCVRPEAFLPHIRDSMKLLEMDEQQANRLSFLLKDAEGNASMHLHGIVNISCNQAEKILSIRDFGV</sequence>
<protein>
    <recommendedName>
        <fullName evidence="3">RINT1-like protein MAG2L</fullName>
    </recommendedName>
</protein>
<dbReference type="GO" id="GO:0060628">
    <property type="term" value="P:regulation of ER to Golgi vesicle-mediated transport"/>
    <property type="evidence" value="ECO:0007669"/>
    <property type="project" value="TreeGrafter"/>
</dbReference>
<dbReference type="InterPro" id="IPR042044">
    <property type="entry name" value="EXOC6PINT-1/Sec15/Tip20_C_dom2"/>
</dbReference>
<evidence type="ECO:0000313" key="1">
    <source>
        <dbReference type="EMBL" id="KAJ4979579.1"/>
    </source>
</evidence>
<evidence type="ECO:0000313" key="2">
    <source>
        <dbReference type="Proteomes" id="UP001141806"/>
    </source>
</evidence>
<organism evidence="1 2">
    <name type="scientific">Protea cynaroides</name>
    <dbReference type="NCBI Taxonomy" id="273540"/>
    <lineage>
        <taxon>Eukaryota</taxon>
        <taxon>Viridiplantae</taxon>
        <taxon>Streptophyta</taxon>
        <taxon>Embryophyta</taxon>
        <taxon>Tracheophyta</taxon>
        <taxon>Spermatophyta</taxon>
        <taxon>Magnoliopsida</taxon>
        <taxon>Proteales</taxon>
        <taxon>Proteaceae</taxon>
        <taxon>Protea</taxon>
    </lineage>
</organism>
<accession>A0A9Q0KZL1</accession>
<dbReference type="GO" id="GO:0070939">
    <property type="term" value="C:Dsl1/NZR complex"/>
    <property type="evidence" value="ECO:0007669"/>
    <property type="project" value="InterPro"/>
</dbReference>
<dbReference type="Gene3D" id="1.20.58.670">
    <property type="entry name" value="Dsl1p vesicle tethering complex, Tip20p subunit, domain D"/>
    <property type="match status" value="1"/>
</dbReference>
<dbReference type="Proteomes" id="UP001141806">
    <property type="component" value="Unassembled WGS sequence"/>
</dbReference>
<comment type="caution">
    <text evidence="1">The sequence shown here is derived from an EMBL/GenBank/DDBJ whole genome shotgun (WGS) entry which is preliminary data.</text>
</comment>
<dbReference type="GO" id="GO:0006888">
    <property type="term" value="P:endoplasmic reticulum to Golgi vesicle-mediated transport"/>
    <property type="evidence" value="ECO:0007669"/>
    <property type="project" value="InterPro"/>
</dbReference>
<dbReference type="AlphaFoldDB" id="A0A9Q0KZL1"/>
<reference evidence="1" key="1">
    <citation type="journal article" date="2023" name="Plant J.">
        <title>The genome of the king protea, Protea cynaroides.</title>
        <authorList>
            <person name="Chang J."/>
            <person name="Duong T.A."/>
            <person name="Schoeman C."/>
            <person name="Ma X."/>
            <person name="Roodt D."/>
            <person name="Barker N."/>
            <person name="Li Z."/>
            <person name="Van de Peer Y."/>
            <person name="Mizrachi E."/>
        </authorList>
    </citation>
    <scope>NUCLEOTIDE SEQUENCE</scope>
    <source>
        <tissue evidence="1">Young leaves</tissue>
    </source>
</reference>
<dbReference type="EMBL" id="JAMYWD010000002">
    <property type="protein sequence ID" value="KAJ4979579.1"/>
    <property type="molecule type" value="Genomic_DNA"/>
</dbReference>
<dbReference type="GO" id="GO:0006890">
    <property type="term" value="P:retrograde vesicle-mediated transport, Golgi to endoplasmic reticulum"/>
    <property type="evidence" value="ECO:0007669"/>
    <property type="project" value="InterPro"/>
</dbReference>
<dbReference type="PANTHER" id="PTHR13520">
    <property type="entry name" value="RAD50-INTERACTING PROTEIN 1 RINT-1"/>
    <property type="match status" value="1"/>
</dbReference>
<name>A0A9Q0KZL1_9MAGN</name>
<dbReference type="InterPro" id="IPR007528">
    <property type="entry name" value="RINT1_Tip20"/>
</dbReference>
<keyword evidence="2" id="KW-1185">Reference proteome</keyword>
<evidence type="ECO:0008006" key="3">
    <source>
        <dbReference type="Google" id="ProtNLM"/>
    </source>
</evidence>
<gene>
    <name evidence="1" type="ORF">NE237_010359</name>
</gene>
<dbReference type="PANTHER" id="PTHR13520:SF0">
    <property type="entry name" value="RAD50-INTERACTING PROTEIN 1"/>
    <property type="match status" value="1"/>
</dbReference>
<proteinExistence type="predicted"/>